<dbReference type="Gene3D" id="1.10.260.40">
    <property type="entry name" value="lambda repressor-like DNA-binding domains"/>
    <property type="match status" value="1"/>
</dbReference>
<dbReference type="Gene3D" id="3.40.50.2300">
    <property type="match status" value="2"/>
</dbReference>
<dbReference type="Proteomes" id="UP001500767">
    <property type="component" value="Unassembled WGS sequence"/>
</dbReference>
<dbReference type="CDD" id="cd01392">
    <property type="entry name" value="HTH_LacI"/>
    <property type="match status" value="1"/>
</dbReference>
<accession>A0ABP6X1X7</accession>
<gene>
    <name evidence="5" type="ORF">GCM10022197_13860</name>
</gene>
<dbReference type="GO" id="GO:0003677">
    <property type="term" value="F:DNA binding"/>
    <property type="evidence" value="ECO:0007669"/>
    <property type="project" value="UniProtKB-KW"/>
</dbReference>
<keyword evidence="2 5" id="KW-0238">DNA-binding</keyword>
<evidence type="ECO:0000256" key="1">
    <source>
        <dbReference type="ARBA" id="ARBA00023015"/>
    </source>
</evidence>
<keyword evidence="3" id="KW-0804">Transcription</keyword>
<organism evidence="5 6">
    <name type="scientific">Microlunatus spumicola</name>
    <dbReference type="NCBI Taxonomy" id="81499"/>
    <lineage>
        <taxon>Bacteria</taxon>
        <taxon>Bacillati</taxon>
        <taxon>Actinomycetota</taxon>
        <taxon>Actinomycetes</taxon>
        <taxon>Propionibacteriales</taxon>
        <taxon>Propionibacteriaceae</taxon>
        <taxon>Microlunatus</taxon>
    </lineage>
</organism>
<sequence length="337" mass="34772">MPQPPEPARRATAAEVARLAGVSPAVVSYVLNEGPRPVAPATAERVREAVRQLDYRPNRAARALRVGSTGMVGLVLPSVTNPFFAAFSEAFQAAAHDEGLAVITASSDAVPDREQELVESLPRHGIDGVVVATVMHLTGRPPAVAPGVPTVVVNAPFPVPGVHALGPDTRQGAELAVEHLLTVHGHRSVAMVSGEVAAERPVARELGWQQALAAAGAEPGPVVRVPFERSGGQDAAAELLALPNRPTAVFATSDAQAFGLLHGLWSAGVRVPEDVAVVGFDGTDDGAYAVPPLTSARQPVAAMAEAALDALRQPAGESHRLFALDLVVRTSCGCPGA</sequence>
<dbReference type="SUPFAM" id="SSF53822">
    <property type="entry name" value="Periplasmic binding protein-like I"/>
    <property type="match status" value="1"/>
</dbReference>
<keyword evidence="6" id="KW-1185">Reference proteome</keyword>
<name>A0ABP6X1X7_9ACTN</name>
<evidence type="ECO:0000256" key="3">
    <source>
        <dbReference type="ARBA" id="ARBA00023163"/>
    </source>
</evidence>
<feature type="domain" description="HTH lacI-type" evidence="4">
    <location>
        <begin position="11"/>
        <end position="66"/>
    </location>
</feature>
<dbReference type="InterPro" id="IPR028082">
    <property type="entry name" value="Peripla_BP_I"/>
</dbReference>
<evidence type="ECO:0000256" key="2">
    <source>
        <dbReference type="ARBA" id="ARBA00023125"/>
    </source>
</evidence>
<evidence type="ECO:0000313" key="5">
    <source>
        <dbReference type="EMBL" id="GAA3559634.1"/>
    </source>
</evidence>
<dbReference type="InterPro" id="IPR046335">
    <property type="entry name" value="LacI/GalR-like_sensor"/>
</dbReference>
<protein>
    <submittedName>
        <fullName evidence="5">LacI family DNA-binding transcriptional regulator</fullName>
    </submittedName>
</protein>
<dbReference type="InterPro" id="IPR010982">
    <property type="entry name" value="Lambda_DNA-bd_dom_sf"/>
</dbReference>
<dbReference type="SMART" id="SM00354">
    <property type="entry name" value="HTH_LACI"/>
    <property type="match status" value="1"/>
</dbReference>
<dbReference type="PROSITE" id="PS50932">
    <property type="entry name" value="HTH_LACI_2"/>
    <property type="match status" value="1"/>
</dbReference>
<dbReference type="CDD" id="cd06267">
    <property type="entry name" value="PBP1_LacI_sugar_binding-like"/>
    <property type="match status" value="1"/>
</dbReference>
<dbReference type="SUPFAM" id="SSF47413">
    <property type="entry name" value="lambda repressor-like DNA-binding domains"/>
    <property type="match status" value="1"/>
</dbReference>
<evidence type="ECO:0000313" key="6">
    <source>
        <dbReference type="Proteomes" id="UP001500767"/>
    </source>
</evidence>
<reference evidence="6" key="1">
    <citation type="journal article" date="2019" name="Int. J. Syst. Evol. Microbiol.">
        <title>The Global Catalogue of Microorganisms (GCM) 10K type strain sequencing project: providing services to taxonomists for standard genome sequencing and annotation.</title>
        <authorList>
            <consortium name="The Broad Institute Genomics Platform"/>
            <consortium name="The Broad Institute Genome Sequencing Center for Infectious Disease"/>
            <person name="Wu L."/>
            <person name="Ma J."/>
        </authorList>
    </citation>
    <scope>NUCLEOTIDE SEQUENCE [LARGE SCALE GENOMIC DNA]</scope>
    <source>
        <strain evidence="6">JCM 16540</strain>
    </source>
</reference>
<dbReference type="PANTHER" id="PTHR30146">
    <property type="entry name" value="LACI-RELATED TRANSCRIPTIONAL REPRESSOR"/>
    <property type="match status" value="1"/>
</dbReference>
<dbReference type="Pfam" id="PF13377">
    <property type="entry name" value="Peripla_BP_3"/>
    <property type="match status" value="1"/>
</dbReference>
<keyword evidence="1" id="KW-0805">Transcription regulation</keyword>
<proteinExistence type="predicted"/>
<evidence type="ECO:0000259" key="4">
    <source>
        <dbReference type="PROSITE" id="PS50932"/>
    </source>
</evidence>
<dbReference type="InterPro" id="IPR000843">
    <property type="entry name" value="HTH_LacI"/>
</dbReference>
<dbReference type="PANTHER" id="PTHR30146:SF109">
    <property type="entry name" value="HTH-TYPE TRANSCRIPTIONAL REGULATOR GALS"/>
    <property type="match status" value="1"/>
</dbReference>
<dbReference type="RefSeq" id="WP_204911642.1">
    <property type="nucleotide sequence ID" value="NZ_BAAAYR010000001.1"/>
</dbReference>
<dbReference type="EMBL" id="BAAAYR010000001">
    <property type="protein sequence ID" value="GAA3559634.1"/>
    <property type="molecule type" value="Genomic_DNA"/>
</dbReference>
<dbReference type="Pfam" id="PF00356">
    <property type="entry name" value="LacI"/>
    <property type="match status" value="1"/>
</dbReference>
<comment type="caution">
    <text evidence="5">The sequence shown here is derived from an EMBL/GenBank/DDBJ whole genome shotgun (WGS) entry which is preliminary data.</text>
</comment>